<dbReference type="InterPro" id="IPR029066">
    <property type="entry name" value="PLP-binding_barrel"/>
</dbReference>
<dbReference type="InterPro" id="IPR022644">
    <property type="entry name" value="De-COase2_N"/>
</dbReference>
<evidence type="ECO:0000256" key="1">
    <source>
        <dbReference type="ARBA" id="ARBA00001933"/>
    </source>
</evidence>
<dbReference type="InterPro" id="IPR009006">
    <property type="entry name" value="Ala_racemase/Decarboxylase_C"/>
</dbReference>
<dbReference type="Proteomes" id="UP000266841">
    <property type="component" value="Unassembled WGS sequence"/>
</dbReference>
<dbReference type="AlphaFoldDB" id="K0S2A0"/>
<evidence type="ECO:0000313" key="5">
    <source>
        <dbReference type="EMBL" id="EJK58949.1"/>
    </source>
</evidence>
<comment type="caution">
    <text evidence="5">The sequence shown here is derived from an EMBL/GenBank/DDBJ whole genome shotgun (WGS) entry which is preliminary data.</text>
</comment>
<dbReference type="Gene3D" id="2.40.37.10">
    <property type="entry name" value="Lyase, Ornithine Decarboxylase, Chain A, domain 1"/>
    <property type="match status" value="1"/>
</dbReference>
<dbReference type="PRINTS" id="PR01179">
    <property type="entry name" value="ODADCRBXLASE"/>
</dbReference>
<feature type="domain" description="Orn/DAP/Arg decarboxylase 2 N-terminal" evidence="4">
    <location>
        <begin position="193"/>
        <end position="432"/>
    </location>
</feature>
<dbReference type="SUPFAM" id="SSF50621">
    <property type="entry name" value="Alanine racemase C-terminal domain-like"/>
    <property type="match status" value="1"/>
</dbReference>
<organism evidence="5 6">
    <name type="scientific">Thalassiosira oceanica</name>
    <name type="common">Marine diatom</name>
    <dbReference type="NCBI Taxonomy" id="159749"/>
    <lineage>
        <taxon>Eukaryota</taxon>
        <taxon>Sar</taxon>
        <taxon>Stramenopiles</taxon>
        <taxon>Ochrophyta</taxon>
        <taxon>Bacillariophyta</taxon>
        <taxon>Coscinodiscophyceae</taxon>
        <taxon>Thalassiosirophycidae</taxon>
        <taxon>Thalassiosirales</taxon>
        <taxon>Thalassiosiraceae</taxon>
        <taxon>Thalassiosira</taxon>
    </lineage>
</organism>
<dbReference type="EMBL" id="AGNL01023920">
    <property type="protein sequence ID" value="EJK58949.1"/>
    <property type="molecule type" value="Genomic_DNA"/>
</dbReference>
<feature type="modified residue" description="N6-(pyridoxal phosphate)lysine" evidence="3">
    <location>
        <position position="206"/>
    </location>
</feature>
<dbReference type="Pfam" id="PF02784">
    <property type="entry name" value="Orn_Arg_deC_N"/>
    <property type="match status" value="1"/>
</dbReference>
<evidence type="ECO:0000256" key="3">
    <source>
        <dbReference type="PIRSR" id="PIRSR600183-50"/>
    </source>
</evidence>
<evidence type="ECO:0000259" key="4">
    <source>
        <dbReference type="Pfam" id="PF02784"/>
    </source>
</evidence>
<name>K0S2A0_THAOC</name>
<dbReference type="eggNOG" id="KOG0622">
    <property type="taxonomic scope" value="Eukaryota"/>
</dbReference>
<dbReference type="PANTHER" id="PTHR43727">
    <property type="entry name" value="DIAMINOPIMELATE DECARBOXYLASE"/>
    <property type="match status" value="1"/>
</dbReference>
<dbReference type="GO" id="GO:0008836">
    <property type="term" value="F:diaminopimelate decarboxylase activity"/>
    <property type="evidence" value="ECO:0007669"/>
    <property type="project" value="TreeGrafter"/>
</dbReference>
<dbReference type="GO" id="GO:0009089">
    <property type="term" value="P:lysine biosynthetic process via diaminopimelate"/>
    <property type="evidence" value="ECO:0007669"/>
    <property type="project" value="TreeGrafter"/>
</dbReference>
<dbReference type="SUPFAM" id="SSF51419">
    <property type="entry name" value="PLP-binding barrel"/>
    <property type="match status" value="1"/>
</dbReference>
<evidence type="ECO:0000256" key="2">
    <source>
        <dbReference type="ARBA" id="ARBA00022898"/>
    </source>
</evidence>
<sequence>MLRLSISSIHSQPPAAQSVQEDTACYAPHCMTPQTLTTDFSATSKLPFGTQIQHPLHFWRVDGDRHPSNVRGPWTMGVIEAEAGRQWMRGDWFGQGHFCRLLQTTGQKSKMRSFALAAALAVPTEAFSPVNLSQSLVGRRTAATAPLNAEVPTQSNFLTPELAQTCSDAAGGTPLYAYSLDALAKSADACLAFPNAYGLTVRYAMKSSPNGSILKYFLSRGISIDASSGYEVRRAIDMGVPAEKISLSSQELPGDFDELIRLGVKINACSLSQLERIGAAFPNQSQKVGIRINPGVGSGGFSSSTTGFSKTNVGGPSSSFGIWHELISDGSASAIVEKYGLVPERIHTHIGSGSDPAIWQSVAKKSLSFCATWDTVTALNLGGGYKVGRNPDEQTTDLGEIGAPVVEEFKQFASEHGRELKLEIEPGTYLVANAGALVTTIQDKVTTSDYTFLKMDAGLGASAESVVVVGHCCESGDLMTPKPGEPEALEERSLRAAEIGDYAIMDGSGAYCSGMSTKNYNSFPEAPEVLLDLEGNAHLIRKRQTLRQIYENECDVPDGVF</sequence>
<accession>K0S2A0</accession>
<evidence type="ECO:0000313" key="6">
    <source>
        <dbReference type="Proteomes" id="UP000266841"/>
    </source>
</evidence>
<dbReference type="InterPro" id="IPR000183">
    <property type="entry name" value="Orn/DAP/Arg_de-COase"/>
</dbReference>
<dbReference type="PANTHER" id="PTHR43727:SF2">
    <property type="entry name" value="GROUP IV DECARBOXYLASE"/>
    <property type="match status" value="1"/>
</dbReference>
<proteinExistence type="predicted"/>
<gene>
    <name evidence="5" type="ORF">THAOC_20890</name>
</gene>
<keyword evidence="2 3" id="KW-0663">Pyridoxal phosphate</keyword>
<reference evidence="5 6" key="1">
    <citation type="journal article" date="2012" name="Genome Biol.">
        <title>Genome and low-iron response of an oceanic diatom adapted to chronic iron limitation.</title>
        <authorList>
            <person name="Lommer M."/>
            <person name="Specht M."/>
            <person name="Roy A.S."/>
            <person name="Kraemer L."/>
            <person name="Andreson R."/>
            <person name="Gutowska M.A."/>
            <person name="Wolf J."/>
            <person name="Bergner S.V."/>
            <person name="Schilhabel M.B."/>
            <person name="Klostermeier U.C."/>
            <person name="Beiko R.G."/>
            <person name="Rosenstiel P."/>
            <person name="Hippler M."/>
            <person name="Laroche J."/>
        </authorList>
    </citation>
    <scope>NUCLEOTIDE SEQUENCE [LARGE SCALE GENOMIC DNA]</scope>
    <source>
        <strain evidence="5 6">CCMP1005</strain>
    </source>
</reference>
<dbReference type="OrthoDB" id="5034579at2759"/>
<comment type="cofactor">
    <cofactor evidence="1 3">
        <name>pyridoxal 5'-phosphate</name>
        <dbReference type="ChEBI" id="CHEBI:597326"/>
    </cofactor>
</comment>
<feature type="active site" description="Proton donor" evidence="3">
    <location>
        <position position="473"/>
    </location>
</feature>
<keyword evidence="6" id="KW-1185">Reference proteome</keyword>
<protein>
    <recommendedName>
        <fullName evidence="4">Orn/DAP/Arg decarboxylase 2 N-terminal domain-containing protein</fullName>
    </recommendedName>
</protein>
<dbReference type="Gene3D" id="3.20.20.10">
    <property type="entry name" value="Alanine racemase"/>
    <property type="match status" value="1"/>
</dbReference>